<proteinExistence type="predicted"/>
<feature type="region of interest" description="Disordered" evidence="1">
    <location>
        <begin position="573"/>
        <end position="630"/>
    </location>
</feature>
<feature type="compositionally biased region" description="Gly residues" evidence="1">
    <location>
        <begin position="467"/>
        <end position="478"/>
    </location>
</feature>
<feature type="compositionally biased region" description="Low complexity" evidence="1">
    <location>
        <begin position="388"/>
        <end position="409"/>
    </location>
</feature>
<feature type="region of interest" description="Disordered" evidence="1">
    <location>
        <begin position="1"/>
        <end position="53"/>
    </location>
</feature>
<feature type="compositionally biased region" description="Gly residues" evidence="1">
    <location>
        <begin position="342"/>
        <end position="371"/>
    </location>
</feature>
<feature type="region of interest" description="Disordered" evidence="1">
    <location>
        <begin position="323"/>
        <end position="500"/>
    </location>
</feature>
<feature type="compositionally biased region" description="Basic and acidic residues" evidence="1">
    <location>
        <begin position="591"/>
        <end position="614"/>
    </location>
</feature>
<dbReference type="EMBL" id="JAAGOB010000006">
    <property type="protein sequence ID" value="NED96069.1"/>
    <property type="molecule type" value="Genomic_DNA"/>
</dbReference>
<dbReference type="RefSeq" id="WP_163818864.1">
    <property type="nucleotide sequence ID" value="NZ_JAAGOB010000006.1"/>
</dbReference>
<comment type="caution">
    <text evidence="3">The sequence shown here is derived from an EMBL/GenBank/DDBJ whole genome shotgun (WGS) entry which is preliminary data.</text>
</comment>
<feature type="domain" description="DUF222" evidence="2">
    <location>
        <begin position="115"/>
        <end position="283"/>
    </location>
</feature>
<feature type="compositionally biased region" description="Polar residues" evidence="1">
    <location>
        <begin position="909"/>
        <end position="918"/>
    </location>
</feature>
<reference evidence="3 4" key="1">
    <citation type="submission" date="2020-02" db="EMBL/GenBank/DDBJ databases">
        <authorList>
            <person name="Li X.-J."/>
            <person name="Feng X.-M."/>
        </authorList>
    </citation>
    <scope>NUCLEOTIDE SEQUENCE [LARGE SCALE GENOMIC DNA]</scope>
    <source>
        <strain evidence="3 4">CGMCC 4.7225</strain>
    </source>
</reference>
<feature type="compositionally biased region" description="Gly residues" evidence="1">
    <location>
        <begin position="710"/>
        <end position="723"/>
    </location>
</feature>
<sequence length="1018" mass="105774">MFDPEPGSGEHLPEVSPGGGPDAADPAHARGPDAVGAGPLPAETGADTGAGAGGGFVRVPEGLAVMRPGPELAAVLAELPVARVRGGDVVAVMRAAYRQAGYERAVFLAAVLESGLRRVGSKDAVSRVQCPGEFAAEEARAALVWSRRRADTSFGLAWDVHRRLPMLGEAMYAGDLDEDRARAFTQWTSGLTDAQAGQIIAVLLPQAAGLLVGELIDRIKRMAIAIDPDWAERRYRTAVKGRRVQGSRNDDGTANLAGLDLPVDRVAAACDRVDALARACKRAGDRRRIDHVRVDVYLGMLDATFEGMSDEQIIAHVLAHPFTDPTEAPTTSSHNDHPGDDNPGGHGGPGQHDGPGGGPSDHGGLGDGGGSSDDPSDGGPGGPGDGNRPGSPEGDGSAPGDSGSDRPGGAPAGSHGPNDDDDPGEHGEHDGPSDGDSSGEHDGPGGSGSDDGSGNNSPSEHDRLGDGDGPGSGGGPGDGGRESAGVHSQGNDGARERGHDGADGCAVGWSVRELRVELLTLLGLNEHPAEIAGWDFVPASLARRLVPAMVAGEWRWVVCGADGRMLDCGITDRRPTPTLTSTSMASWSDVSHVDREPGSGQRRGREQERGRERQQGGGPQGQRRDRHRDWRRERRRAGIVELQVKIADLDRLVHRLGSHGRWDAVIADIAHQHGLTVPGTNVSAPGTSGSGTGVPGTPASTPGTSVPGTSGSGTGVSGMGGVGEDAERRSAGARLRRAIQIRDRRCTHPACRARAIHTDQDHAIDHADGGLTTAANLSCCCRHDHRLKHDGGWLVDKPHPEITVWTSPLGHTYVNTTTPVIPPLPQPQPLADVLDTTVITSHTHPGQAGHGHTPPGQAGHGHTPPGQAGHGHTPPGQAGHGHTPPGQAGHGHTPPGQAGPGQAGRADTAQRQTEQEQSGPGPGKRGPELDTAEAYAREGEKWHPHTTPLPVSRVKQSARVLACGCHTHCRCHPILPPAPAHRPAQRAGTQTTTSRSKAERYAHPTTSDYDPNTEPVPY</sequence>
<dbReference type="CDD" id="cd00085">
    <property type="entry name" value="HNHc"/>
    <property type="match status" value="1"/>
</dbReference>
<feature type="region of interest" description="Disordered" evidence="1">
    <location>
        <begin position="841"/>
        <end position="929"/>
    </location>
</feature>
<dbReference type="Proteomes" id="UP000469185">
    <property type="component" value="Unassembled WGS sequence"/>
</dbReference>
<protein>
    <submittedName>
        <fullName evidence="3">DUF222 domain-containing protein</fullName>
    </submittedName>
</protein>
<dbReference type="AlphaFoldDB" id="A0A6N9YMI8"/>
<feature type="compositionally biased region" description="Gly residues" evidence="1">
    <location>
        <begin position="378"/>
        <end position="387"/>
    </location>
</feature>
<feature type="compositionally biased region" description="Low complexity" evidence="1">
    <location>
        <begin position="695"/>
        <end position="709"/>
    </location>
</feature>
<organism evidence="3 4">
    <name type="scientific">Phytoactinopolyspora alkaliphila</name>
    <dbReference type="NCBI Taxonomy" id="1783498"/>
    <lineage>
        <taxon>Bacteria</taxon>
        <taxon>Bacillati</taxon>
        <taxon>Actinomycetota</taxon>
        <taxon>Actinomycetes</taxon>
        <taxon>Jiangellales</taxon>
        <taxon>Jiangellaceae</taxon>
        <taxon>Phytoactinopolyspora</taxon>
    </lineage>
</organism>
<feature type="compositionally biased region" description="Polar residues" evidence="1">
    <location>
        <begin position="577"/>
        <end position="589"/>
    </location>
</feature>
<evidence type="ECO:0000313" key="3">
    <source>
        <dbReference type="EMBL" id="NED96069.1"/>
    </source>
</evidence>
<gene>
    <name evidence="3" type="ORF">G1H11_12195</name>
</gene>
<dbReference type="InterPro" id="IPR003615">
    <property type="entry name" value="HNH_nuc"/>
</dbReference>
<keyword evidence="4" id="KW-1185">Reference proteome</keyword>
<feature type="region of interest" description="Disordered" evidence="1">
    <location>
        <begin position="977"/>
        <end position="1018"/>
    </location>
</feature>
<dbReference type="InterPro" id="IPR003870">
    <property type="entry name" value="DUF222"/>
</dbReference>
<evidence type="ECO:0000256" key="1">
    <source>
        <dbReference type="SAM" id="MobiDB-lite"/>
    </source>
</evidence>
<feature type="compositionally biased region" description="Basic and acidic residues" evidence="1">
    <location>
        <begin position="424"/>
        <end position="443"/>
    </location>
</feature>
<evidence type="ECO:0000313" key="4">
    <source>
        <dbReference type="Proteomes" id="UP000469185"/>
    </source>
</evidence>
<dbReference type="Pfam" id="PF02720">
    <property type="entry name" value="DUF222"/>
    <property type="match status" value="1"/>
</dbReference>
<feature type="region of interest" description="Disordered" evidence="1">
    <location>
        <begin position="680"/>
        <end position="730"/>
    </location>
</feature>
<accession>A0A6N9YMI8</accession>
<name>A0A6N9YMI8_9ACTN</name>
<evidence type="ECO:0000259" key="2">
    <source>
        <dbReference type="Pfam" id="PF02720"/>
    </source>
</evidence>